<evidence type="ECO:0008006" key="3">
    <source>
        <dbReference type="Google" id="ProtNLM"/>
    </source>
</evidence>
<keyword evidence="2" id="KW-1185">Reference proteome</keyword>
<dbReference type="InterPro" id="IPR032675">
    <property type="entry name" value="LRR_dom_sf"/>
</dbReference>
<dbReference type="AlphaFoldDB" id="A0A5D3F5R4"/>
<dbReference type="Gene3D" id="3.80.10.10">
    <property type="entry name" value="Ribonuclease Inhibitor"/>
    <property type="match status" value="2"/>
</dbReference>
<gene>
    <name evidence="1" type="ORF">FXF68_39725</name>
</gene>
<reference evidence="1 2" key="1">
    <citation type="submission" date="2019-08" db="EMBL/GenBank/DDBJ databases">
        <title>Actinomadura sp. nov. CYP1-5 isolated from mountain soil.</title>
        <authorList>
            <person name="Songsumanus A."/>
            <person name="Kuncharoen N."/>
            <person name="Kudo T."/>
            <person name="Yuki M."/>
            <person name="Igarashi Y."/>
            <person name="Tanasupawat S."/>
        </authorList>
    </citation>
    <scope>NUCLEOTIDE SEQUENCE [LARGE SCALE GENOMIC DNA]</scope>
    <source>
        <strain evidence="1 2">CYP1-5</strain>
    </source>
</reference>
<dbReference type="RefSeq" id="WP_148767991.1">
    <property type="nucleotide sequence ID" value="NZ_VSRQ01000013.1"/>
</dbReference>
<accession>A0A5D3F5R4</accession>
<proteinExistence type="predicted"/>
<dbReference type="EMBL" id="VSRQ01000013">
    <property type="protein sequence ID" value="TYK43020.1"/>
    <property type="molecule type" value="Genomic_DNA"/>
</dbReference>
<organism evidence="1 2">
    <name type="scientific">Actinomadura decatromicini</name>
    <dbReference type="NCBI Taxonomy" id="2604572"/>
    <lineage>
        <taxon>Bacteria</taxon>
        <taxon>Bacillati</taxon>
        <taxon>Actinomycetota</taxon>
        <taxon>Actinomycetes</taxon>
        <taxon>Streptosporangiales</taxon>
        <taxon>Thermomonosporaceae</taxon>
        <taxon>Actinomadura</taxon>
    </lineage>
</organism>
<dbReference type="Proteomes" id="UP000323505">
    <property type="component" value="Unassembled WGS sequence"/>
</dbReference>
<name>A0A5D3F5R4_9ACTN</name>
<comment type="caution">
    <text evidence="1">The sequence shown here is derived from an EMBL/GenBank/DDBJ whole genome shotgun (WGS) entry which is preliminary data.</text>
</comment>
<evidence type="ECO:0000313" key="2">
    <source>
        <dbReference type="Proteomes" id="UP000323505"/>
    </source>
</evidence>
<protein>
    <recommendedName>
        <fullName evidence="3">Leucine-rich repeat domain-containing protein</fullName>
    </recommendedName>
</protein>
<evidence type="ECO:0000313" key="1">
    <source>
        <dbReference type="EMBL" id="TYK43020.1"/>
    </source>
</evidence>
<dbReference type="SUPFAM" id="SSF52058">
    <property type="entry name" value="L domain-like"/>
    <property type="match status" value="1"/>
</dbReference>
<sequence length="233" mass="25443">MPKLLSLSLGTSDVRDLGFLEDLSRLRSFWHSNCGAVTDYSPLHRHRTLSQLSLRACFNLTSLDALPPLRFMRTLGIGDSCLGEGGLDELCREAPHLSTLDVSGCDWVTSLRPLTGLPLTDLRLDGCQQASDFDALRDLPAMELLSLIATGISDLEPLRSLSRLSILRLDLCASLNDLRPLASLPRLRNLYITDAAPGLDLAPLAANRKLTVHIAPGQEVRNAEALGRRLKVA</sequence>